<dbReference type="Proteomes" id="UP000265703">
    <property type="component" value="Unassembled WGS sequence"/>
</dbReference>
<evidence type="ECO:0000313" key="3">
    <source>
        <dbReference type="Proteomes" id="UP000265703"/>
    </source>
</evidence>
<reference evidence="2 3" key="1">
    <citation type="submission" date="2018-06" db="EMBL/GenBank/DDBJ databases">
        <title>Comparative genomics reveals the genomic features of Rhizophagus irregularis, R. cerebriforme, R. diaphanum and Gigaspora rosea, and their symbiotic lifestyle signature.</title>
        <authorList>
            <person name="Morin E."/>
            <person name="San Clemente H."/>
            <person name="Chen E.C.H."/>
            <person name="De La Providencia I."/>
            <person name="Hainaut M."/>
            <person name="Kuo A."/>
            <person name="Kohler A."/>
            <person name="Murat C."/>
            <person name="Tang N."/>
            <person name="Roy S."/>
            <person name="Loubradou J."/>
            <person name="Henrissat B."/>
            <person name="Grigoriev I.V."/>
            <person name="Corradi N."/>
            <person name="Roux C."/>
            <person name="Martin F.M."/>
        </authorList>
    </citation>
    <scope>NUCLEOTIDE SEQUENCE [LARGE SCALE GENOMIC DNA]</scope>
    <source>
        <strain evidence="2 3">DAOM 227022</strain>
    </source>
</reference>
<protein>
    <recommendedName>
        <fullName evidence="4">Secreted protein</fullName>
    </recommendedName>
</protein>
<evidence type="ECO:0000313" key="2">
    <source>
        <dbReference type="EMBL" id="RIA80778.1"/>
    </source>
</evidence>
<comment type="caution">
    <text evidence="2">The sequence shown here is derived from an EMBL/GenBank/DDBJ whole genome shotgun (WGS) entry which is preliminary data.</text>
</comment>
<evidence type="ECO:0000256" key="1">
    <source>
        <dbReference type="SAM" id="SignalP"/>
    </source>
</evidence>
<keyword evidence="3" id="KW-1185">Reference proteome</keyword>
<dbReference type="AlphaFoldDB" id="A0A397S456"/>
<proteinExistence type="predicted"/>
<name>A0A397S456_9GLOM</name>
<dbReference type="EMBL" id="QKYT01000898">
    <property type="protein sequence ID" value="RIA80778.1"/>
    <property type="molecule type" value="Genomic_DNA"/>
</dbReference>
<keyword evidence="1" id="KW-0732">Signal</keyword>
<gene>
    <name evidence="2" type="ORF">C1645_838072</name>
</gene>
<feature type="chain" id="PRO_5017333741" description="Secreted protein" evidence="1">
    <location>
        <begin position="16"/>
        <end position="81"/>
    </location>
</feature>
<accession>A0A397S456</accession>
<evidence type="ECO:0008006" key="4">
    <source>
        <dbReference type="Google" id="ProtNLM"/>
    </source>
</evidence>
<organism evidence="2 3">
    <name type="scientific">Glomus cerebriforme</name>
    <dbReference type="NCBI Taxonomy" id="658196"/>
    <lineage>
        <taxon>Eukaryota</taxon>
        <taxon>Fungi</taxon>
        <taxon>Fungi incertae sedis</taxon>
        <taxon>Mucoromycota</taxon>
        <taxon>Glomeromycotina</taxon>
        <taxon>Glomeromycetes</taxon>
        <taxon>Glomerales</taxon>
        <taxon>Glomeraceae</taxon>
        <taxon>Glomus</taxon>
    </lineage>
</organism>
<sequence>MFTSLLFCFIYFVSPFYVNKNVSVQLFVAHKFGGVSFLSVHFVKSNNIQHHLFRKSRIQDSVLLSTSYKFLLTDSNIFRVT</sequence>
<feature type="signal peptide" evidence="1">
    <location>
        <begin position="1"/>
        <end position="15"/>
    </location>
</feature>